<name>A0ABR2BVU0_9ROSI</name>
<proteinExistence type="predicted"/>
<comment type="caution">
    <text evidence="1">The sequence shown here is derived from an EMBL/GenBank/DDBJ whole genome shotgun (WGS) entry which is preliminary data.</text>
</comment>
<sequence length="140" mass="15175">MAYPTPNGRKGTAARSSEKGNEAILTDFLTNDGRWGVFSSRDWSAKQRETQECVTMFEGKKGDYSQSKDKSIFIPAFISRSCDQVGGCMAPGSRTADEVSPIHFFGVYDGHGGSQIPALVFSAIKLAEDSLADICRHAMA</sequence>
<evidence type="ECO:0000313" key="1">
    <source>
        <dbReference type="EMBL" id="KAK8510637.1"/>
    </source>
</evidence>
<gene>
    <name evidence="1" type="ORF">V6N12_055564</name>
</gene>
<keyword evidence="2" id="KW-1185">Reference proteome</keyword>
<dbReference type="EMBL" id="JBBPBM010000084">
    <property type="protein sequence ID" value="KAK8510637.1"/>
    <property type="molecule type" value="Genomic_DNA"/>
</dbReference>
<accession>A0ABR2BVU0</accession>
<evidence type="ECO:0000313" key="2">
    <source>
        <dbReference type="Proteomes" id="UP001472677"/>
    </source>
</evidence>
<organism evidence="1 2">
    <name type="scientific">Hibiscus sabdariffa</name>
    <name type="common">roselle</name>
    <dbReference type="NCBI Taxonomy" id="183260"/>
    <lineage>
        <taxon>Eukaryota</taxon>
        <taxon>Viridiplantae</taxon>
        <taxon>Streptophyta</taxon>
        <taxon>Embryophyta</taxon>
        <taxon>Tracheophyta</taxon>
        <taxon>Spermatophyta</taxon>
        <taxon>Magnoliopsida</taxon>
        <taxon>eudicotyledons</taxon>
        <taxon>Gunneridae</taxon>
        <taxon>Pentapetalae</taxon>
        <taxon>rosids</taxon>
        <taxon>malvids</taxon>
        <taxon>Malvales</taxon>
        <taxon>Malvaceae</taxon>
        <taxon>Malvoideae</taxon>
        <taxon>Hibiscus</taxon>
    </lineage>
</organism>
<dbReference type="Proteomes" id="UP001472677">
    <property type="component" value="Unassembled WGS sequence"/>
</dbReference>
<dbReference type="PROSITE" id="PS01032">
    <property type="entry name" value="PPM_1"/>
    <property type="match status" value="1"/>
</dbReference>
<evidence type="ECO:0008006" key="3">
    <source>
        <dbReference type="Google" id="ProtNLM"/>
    </source>
</evidence>
<dbReference type="InterPro" id="IPR000222">
    <property type="entry name" value="PP2C_BS"/>
</dbReference>
<reference evidence="1 2" key="1">
    <citation type="journal article" date="2024" name="G3 (Bethesda)">
        <title>Genome assembly of Hibiscus sabdariffa L. provides insights into metabolisms of medicinal natural products.</title>
        <authorList>
            <person name="Kim T."/>
        </authorList>
    </citation>
    <scope>NUCLEOTIDE SEQUENCE [LARGE SCALE GENOMIC DNA]</scope>
    <source>
        <strain evidence="1">TK-2024</strain>
        <tissue evidence="1">Old leaves</tissue>
    </source>
</reference>
<protein>
    <recommendedName>
        <fullName evidence="3">Protein-serine/threonine phosphatase</fullName>
    </recommendedName>
</protein>